<sequence>MGLHHKSVTPMIRHVIKNISLLCLSLTFLPFTSLVVLVCQVYTILSTWLNPKRGAPEVAKTILVTGVNMNKGLSTARLFHSQGHRVVGADTHRLSPARVSVALSQFYVLPEPCDTELEPLSAHTTAYVTSLLQIITAEKVDLWVSVSDVNAAIQDAQAQQLIETCTNTRVIQLQETQVKMLHNKALFMNHVHSIGLRAPETKTVSSAAELVEFLSARGGLSLSISGGTQYLVKPVDVNDIARFDMALVPRDIEQDTIQAINTIPFKNGNRVPSFQVQEYIQGREYCTHALVIRGQIRAFVACPSASVLMHYSALSPSSHLSQKMLHFTRSIIEKDSTDWTGHLSFDFIVRSKASSNLEEDQHAEIYPIECNPRVHTAVVLFNETPGLVEDYLSVLEPDVAHQPVEPRYPRTYRKYYWLGQDLVELAILPTIRALLMPNGGDTSIQQSWCKFWHHLCHWKDATFEVSDPWPFWWLYHVYWPVQFAWSLRTARWQMINASTGKVFKAA</sequence>
<dbReference type="GO" id="GO:0046872">
    <property type="term" value="F:metal ion binding"/>
    <property type="evidence" value="ECO:0007669"/>
    <property type="project" value="InterPro"/>
</dbReference>
<feature type="transmembrane region" description="Helical" evidence="2">
    <location>
        <begin position="21"/>
        <end position="45"/>
    </location>
</feature>
<keyword evidence="1" id="KW-0067">ATP-binding</keyword>
<dbReference type="PROSITE" id="PS50975">
    <property type="entry name" value="ATP_GRASP"/>
    <property type="match status" value="1"/>
</dbReference>
<dbReference type="Gene3D" id="3.30.470.20">
    <property type="entry name" value="ATP-grasp fold, B domain"/>
    <property type="match status" value="1"/>
</dbReference>
<dbReference type="AlphaFoldDB" id="A0A3M9YCM0"/>
<comment type="caution">
    <text evidence="4">The sequence shown here is derived from an EMBL/GenBank/DDBJ whole genome shotgun (WGS) entry which is preliminary data.</text>
</comment>
<keyword evidence="2" id="KW-1133">Transmembrane helix</keyword>
<dbReference type="RefSeq" id="XP_028496292.1">
    <property type="nucleotide sequence ID" value="XM_028639438.1"/>
</dbReference>
<keyword evidence="5" id="KW-1185">Reference proteome</keyword>
<dbReference type="Proteomes" id="UP000267145">
    <property type="component" value="Unassembled WGS sequence"/>
</dbReference>
<dbReference type="GeneID" id="39608968"/>
<proteinExistence type="predicted"/>
<accession>A0A3M9YCM0</accession>
<keyword evidence="2" id="KW-0812">Transmembrane</keyword>
<organism evidence="4 5">
    <name type="scientific">Verticillium nonalfalfae</name>
    <dbReference type="NCBI Taxonomy" id="1051616"/>
    <lineage>
        <taxon>Eukaryota</taxon>
        <taxon>Fungi</taxon>
        <taxon>Dikarya</taxon>
        <taxon>Ascomycota</taxon>
        <taxon>Pezizomycotina</taxon>
        <taxon>Sordariomycetes</taxon>
        <taxon>Hypocreomycetidae</taxon>
        <taxon>Glomerellales</taxon>
        <taxon>Plectosphaerellaceae</taxon>
        <taxon>Verticillium</taxon>
    </lineage>
</organism>
<dbReference type="SUPFAM" id="SSF56059">
    <property type="entry name" value="Glutathione synthetase ATP-binding domain-like"/>
    <property type="match status" value="1"/>
</dbReference>
<feature type="domain" description="ATP-grasp" evidence="3">
    <location>
        <begin position="188"/>
        <end position="396"/>
    </location>
</feature>
<evidence type="ECO:0000313" key="5">
    <source>
        <dbReference type="Proteomes" id="UP000267145"/>
    </source>
</evidence>
<dbReference type="Gene3D" id="3.40.50.20">
    <property type="match status" value="1"/>
</dbReference>
<dbReference type="STRING" id="1051616.A0A3M9YCM0"/>
<evidence type="ECO:0000256" key="2">
    <source>
        <dbReference type="SAM" id="Phobius"/>
    </source>
</evidence>
<reference evidence="4 5" key="1">
    <citation type="submission" date="2018-10" db="EMBL/GenBank/DDBJ databases">
        <title>Genome sequence of Verticillium nonalfalfae VnAa140.</title>
        <authorList>
            <person name="Stajich J.E."/>
            <person name="Kasson M.T."/>
        </authorList>
    </citation>
    <scope>NUCLEOTIDE SEQUENCE [LARGE SCALE GENOMIC DNA]</scope>
    <source>
        <strain evidence="4 5">VnAa140</strain>
    </source>
</reference>
<dbReference type="GO" id="GO:0005524">
    <property type="term" value="F:ATP binding"/>
    <property type="evidence" value="ECO:0007669"/>
    <property type="project" value="UniProtKB-UniRule"/>
</dbReference>
<evidence type="ECO:0000313" key="4">
    <source>
        <dbReference type="EMBL" id="RNJ58134.1"/>
    </source>
</evidence>
<dbReference type="EMBL" id="RBVV01000031">
    <property type="protein sequence ID" value="RNJ58134.1"/>
    <property type="molecule type" value="Genomic_DNA"/>
</dbReference>
<evidence type="ECO:0000256" key="1">
    <source>
        <dbReference type="PROSITE-ProRule" id="PRU00409"/>
    </source>
</evidence>
<protein>
    <recommendedName>
        <fullName evidence="3">ATP-grasp domain-containing protein</fullName>
    </recommendedName>
</protein>
<keyword evidence="1" id="KW-0547">Nucleotide-binding</keyword>
<evidence type="ECO:0000259" key="3">
    <source>
        <dbReference type="PROSITE" id="PS50975"/>
    </source>
</evidence>
<keyword evidence="2" id="KW-0472">Membrane</keyword>
<gene>
    <name evidence="4" type="ORF">D7B24_005279</name>
</gene>
<name>A0A3M9YCM0_9PEZI</name>
<dbReference type="InterPro" id="IPR011761">
    <property type="entry name" value="ATP-grasp"/>
</dbReference>